<organism evidence="7 8">
    <name type="scientific">Paraburkholderia silviterrae</name>
    <dbReference type="NCBI Taxonomy" id="2528715"/>
    <lineage>
        <taxon>Bacteria</taxon>
        <taxon>Pseudomonadati</taxon>
        <taxon>Pseudomonadota</taxon>
        <taxon>Betaproteobacteria</taxon>
        <taxon>Burkholderiales</taxon>
        <taxon>Burkholderiaceae</taxon>
        <taxon>Paraburkholderia</taxon>
    </lineage>
</organism>
<comment type="catalytic activity">
    <reaction evidence="5 6">
        <text>L-glutamine + H2O = L-glutamate + NH4(+)</text>
        <dbReference type="Rhea" id="RHEA:15889"/>
        <dbReference type="ChEBI" id="CHEBI:15377"/>
        <dbReference type="ChEBI" id="CHEBI:28938"/>
        <dbReference type="ChEBI" id="CHEBI:29985"/>
        <dbReference type="ChEBI" id="CHEBI:58359"/>
        <dbReference type="EC" id="3.5.1.2"/>
    </reaction>
</comment>
<evidence type="ECO:0000256" key="3">
    <source>
        <dbReference type="ARBA" id="ARBA00012918"/>
    </source>
</evidence>
<evidence type="ECO:0000256" key="1">
    <source>
        <dbReference type="ARBA" id="ARBA00011076"/>
    </source>
</evidence>
<evidence type="ECO:0000313" key="8">
    <source>
        <dbReference type="Proteomes" id="UP000295722"/>
    </source>
</evidence>
<gene>
    <name evidence="6" type="primary">glsA</name>
    <name evidence="7" type="ORF">EYW47_01260</name>
</gene>
<sequence>MTSQNYQAILEQIHRDIAPWRTAGRVADYIPELAKVPAERFGMAVVTLDGSVFSVGDAHERFSIQSISKLFACTLAFQLLGDALWERVGREPSGTAFNSLVQLEFEAGKPRNPFINAGALVVTDVLCRRFVQAETALVDFVRRLSGEPGIGYDLRVAQSELAHAERNRAMAHFIASFGNLEMPANAVIDAYCRQCAIEMNCVELARAALFLANGGVSPAGGERVLDASSTKRLSALMLTCGTYDAAGDFVYRVGLPAKSGVGGGIVAVLPGEMAVCVWSPGLDANGNSLAGVQSLELLTTLTGRSIF</sequence>
<dbReference type="FunFam" id="3.40.710.10:FF:000005">
    <property type="entry name" value="Glutaminase"/>
    <property type="match status" value="1"/>
</dbReference>
<dbReference type="SUPFAM" id="SSF56601">
    <property type="entry name" value="beta-lactamase/transpeptidase-like"/>
    <property type="match status" value="1"/>
</dbReference>
<feature type="binding site" evidence="6">
    <location>
        <position position="160"/>
    </location>
    <ligand>
        <name>substrate</name>
    </ligand>
</feature>
<dbReference type="Gene3D" id="3.40.710.10">
    <property type="entry name" value="DD-peptidase/beta-lactamase superfamily"/>
    <property type="match status" value="1"/>
</dbReference>
<dbReference type="NCBIfam" id="NF002133">
    <property type="entry name" value="PRK00971.1-2"/>
    <property type="match status" value="1"/>
</dbReference>
<dbReference type="RefSeq" id="WP_133193072.1">
    <property type="nucleotide sequence ID" value="NZ_JBHUCW010000001.1"/>
</dbReference>
<feature type="binding site" evidence="6">
    <location>
        <position position="191"/>
    </location>
    <ligand>
        <name>substrate</name>
    </ligand>
</feature>
<accession>A0A4R5MFH2</accession>
<name>A0A4R5MFH2_9BURK</name>
<dbReference type="GO" id="GO:0004359">
    <property type="term" value="F:glutaminase activity"/>
    <property type="evidence" value="ECO:0007669"/>
    <property type="project" value="UniProtKB-UniRule"/>
</dbReference>
<evidence type="ECO:0000256" key="5">
    <source>
        <dbReference type="ARBA" id="ARBA00049534"/>
    </source>
</evidence>
<dbReference type="NCBIfam" id="TIGR03814">
    <property type="entry name" value="Gln_ase"/>
    <property type="match status" value="1"/>
</dbReference>
<evidence type="ECO:0000256" key="2">
    <source>
        <dbReference type="ARBA" id="ARBA00011881"/>
    </source>
</evidence>
<dbReference type="InterPro" id="IPR015868">
    <property type="entry name" value="Glutaminase"/>
</dbReference>
<dbReference type="NCBIfam" id="NF002132">
    <property type="entry name" value="PRK00971.1-1"/>
    <property type="match status" value="1"/>
</dbReference>
<dbReference type="OrthoDB" id="9788822at2"/>
<comment type="similarity">
    <text evidence="1 6">Belongs to the glutaminase family.</text>
</comment>
<comment type="subunit">
    <text evidence="2 6">Homotetramer.</text>
</comment>
<feature type="binding site" evidence="6">
    <location>
        <position position="243"/>
    </location>
    <ligand>
        <name>substrate</name>
    </ligand>
</feature>
<proteinExistence type="inferred from homology"/>
<protein>
    <recommendedName>
        <fullName evidence="3 6">Glutaminase</fullName>
        <ecNumber evidence="3 6">3.5.1.2</ecNumber>
    </recommendedName>
</protein>
<comment type="caution">
    <text evidence="7">The sequence shown here is derived from an EMBL/GenBank/DDBJ whole genome shotgun (WGS) entry which is preliminary data.</text>
</comment>
<feature type="binding site" evidence="6">
    <location>
        <position position="116"/>
    </location>
    <ligand>
        <name>substrate</name>
    </ligand>
</feature>
<dbReference type="PANTHER" id="PTHR12544:SF29">
    <property type="entry name" value="GLUTAMINASE"/>
    <property type="match status" value="1"/>
</dbReference>
<evidence type="ECO:0000256" key="6">
    <source>
        <dbReference type="HAMAP-Rule" id="MF_00313"/>
    </source>
</evidence>
<feature type="binding site" evidence="6">
    <location>
        <position position="66"/>
    </location>
    <ligand>
        <name>substrate</name>
    </ligand>
</feature>
<dbReference type="EC" id="3.5.1.2" evidence="3 6"/>
<dbReference type="InterPro" id="IPR012338">
    <property type="entry name" value="Beta-lactam/transpept-like"/>
</dbReference>
<evidence type="ECO:0000313" key="7">
    <source>
        <dbReference type="EMBL" id="TDG26019.1"/>
    </source>
</evidence>
<dbReference type="PANTHER" id="PTHR12544">
    <property type="entry name" value="GLUTAMINASE"/>
    <property type="match status" value="1"/>
</dbReference>
<feature type="binding site" evidence="6">
    <location>
        <position position="261"/>
    </location>
    <ligand>
        <name>substrate</name>
    </ligand>
</feature>
<dbReference type="GO" id="GO:0006537">
    <property type="term" value="P:glutamate biosynthetic process"/>
    <property type="evidence" value="ECO:0007669"/>
    <property type="project" value="TreeGrafter"/>
</dbReference>
<dbReference type="Proteomes" id="UP000295722">
    <property type="component" value="Unassembled WGS sequence"/>
</dbReference>
<dbReference type="AlphaFoldDB" id="A0A4R5MFH2"/>
<keyword evidence="8" id="KW-1185">Reference proteome</keyword>
<keyword evidence="4 6" id="KW-0378">Hydrolase</keyword>
<reference evidence="7 8" key="1">
    <citation type="submission" date="2019-03" db="EMBL/GenBank/DDBJ databases">
        <title>Paraburkholderia sp. 4M-K11, isolated from subtropical forest soil.</title>
        <authorList>
            <person name="Gao Z.-H."/>
            <person name="Qiu L.-H."/>
        </authorList>
    </citation>
    <scope>NUCLEOTIDE SEQUENCE [LARGE SCALE GENOMIC DNA]</scope>
    <source>
        <strain evidence="7 8">4M-K11</strain>
    </source>
</reference>
<dbReference type="Pfam" id="PF04960">
    <property type="entry name" value="Glutaminase"/>
    <property type="match status" value="1"/>
</dbReference>
<feature type="binding site" evidence="6">
    <location>
        <position position="167"/>
    </location>
    <ligand>
        <name>substrate</name>
    </ligand>
</feature>
<evidence type="ECO:0000256" key="4">
    <source>
        <dbReference type="ARBA" id="ARBA00022801"/>
    </source>
</evidence>
<keyword evidence="6" id="KW-0007">Acetylation</keyword>
<dbReference type="HAMAP" id="MF_00313">
    <property type="entry name" value="Glutaminase"/>
    <property type="match status" value="1"/>
</dbReference>
<dbReference type="EMBL" id="SMRP01000001">
    <property type="protein sequence ID" value="TDG26019.1"/>
    <property type="molecule type" value="Genomic_DNA"/>
</dbReference>
<dbReference type="GO" id="GO:0006543">
    <property type="term" value="P:L-glutamine catabolic process"/>
    <property type="evidence" value="ECO:0007669"/>
    <property type="project" value="TreeGrafter"/>
</dbReference>